<comment type="caution">
    <text evidence="2">The sequence shown here is derived from an EMBL/GenBank/DDBJ whole genome shotgun (WGS) entry which is preliminary data.</text>
</comment>
<organism evidence="2 3">
    <name type="scientific">Leucobacter luti</name>
    <dbReference type="NCBI Taxonomy" id="340320"/>
    <lineage>
        <taxon>Bacteria</taxon>
        <taxon>Bacillati</taxon>
        <taxon>Actinomycetota</taxon>
        <taxon>Actinomycetes</taxon>
        <taxon>Micrococcales</taxon>
        <taxon>Microbacteriaceae</taxon>
        <taxon>Leucobacter</taxon>
    </lineage>
</organism>
<proteinExistence type="predicted"/>
<feature type="region of interest" description="Disordered" evidence="1">
    <location>
        <begin position="71"/>
        <end position="99"/>
    </location>
</feature>
<protein>
    <submittedName>
        <fullName evidence="2">Uncharacterized protein</fullName>
    </submittedName>
</protein>
<name>A0A4R6RZH5_9MICO</name>
<feature type="compositionally biased region" description="Polar residues" evidence="1">
    <location>
        <begin position="1"/>
        <end position="10"/>
    </location>
</feature>
<reference evidence="2 3" key="1">
    <citation type="submission" date="2019-03" db="EMBL/GenBank/DDBJ databases">
        <title>Genomic analyses of the natural microbiome of Caenorhabditis elegans.</title>
        <authorList>
            <person name="Samuel B."/>
        </authorList>
    </citation>
    <scope>NUCLEOTIDE SEQUENCE [LARGE SCALE GENOMIC DNA]</scope>
    <source>
        <strain evidence="2 3">JUb18</strain>
    </source>
</reference>
<keyword evidence="3" id="KW-1185">Reference proteome</keyword>
<evidence type="ECO:0000313" key="2">
    <source>
        <dbReference type="EMBL" id="TDP92363.1"/>
    </source>
</evidence>
<evidence type="ECO:0000256" key="1">
    <source>
        <dbReference type="SAM" id="MobiDB-lite"/>
    </source>
</evidence>
<dbReference type="AlphaFoldDB" id="A0A4R6RZH5"/>
<accession>A0A4R6RZH5</accession>
<gene>
    <name evidence="2" type="ORF">EDF62_1569</name>
</gene>
<sequence>MQRPAWSQTLKVRRPRGAVNSAPGQHLVMPTLGDASPDPDGPVQVLVGLSEPPMVVREAGKAPVAGVTFHASDTPAIRQKGEYPKGKSKRGQNGDPHEE</sequence>
<feature type="region of interest" description="Disordered" evidence="1">
    <location>
        <begin position="1"/>
        <end position="24"/>
    </location>
</feature>
<evidence type="ECO:0000313" key="3">
    <source>
        <dbReference type="Proteomes" id="UP000295601"/>
    </source>
</evidence>
<dbReference type="EMBL" id="SNYA01000004">
    <property type="protein sequence ID" value="TDP92363.1"/>
    <property type="molecule type" value="Genomic_DNA"/>
</dbReference>
<dbReference type="Proteomes" id="UP000295601">
    <property type="component" value="Unassembled WGS sequence"/>
</dbReference>